<accession>B2U8K0</accession>
<feature type="transmembrane region" description="Helical" evidence="1">
    <location>
        <begin position="37"/>
        <end position="57"/>
    </location>
</feature>
<dbReference type="HOGENOM" id="CLU_2919478_0_0_4"/>
<evidence type="ECO:0000313" key="2">
    <source>
        <dbReference type="EMBL" id="ACD27476.1"/>
    </source>
</evidence>
<dbReference type="STRING" id="402626.Rpic_2342"/>
<keyword evidence="1" id="KW-1133">Transmembrane helix</keyword>
<proteinExistence type="predicted"/>
<dbReference type="PATRIC" id="fig|402626.5.peg.3481"/>
<dbReference type="KEGG" id="rpi:Rpic_2342"/>
<dbReference type="EMBL" id="CP001068">
    <property type="protein sequence ID" value="ACD27476.1"/>
    <property type="molecule type" value="Genomic_DNA"/>
</dbReference>
<organism evidence="2">
    <name type="scientific">Ralstonia pickettii (strain 12J)</name>
    <dbReference type="NCBI Taxonomy" id="402626"/>
    <lineage>
        <taxon>Bacteria</taxon>
        <taxon>Pseudomonadati</taxon>
        <taxon>Pseudomonadota</taxon>
        <taxon>Betaproteobacteria</taxon>
        <taxon>Burkholderiales</taxon>
        <taxon>Burkholderiaceae</taxon>
        <taxon>Ralstonia</taxon>
    </lineage>
</organism>
<gene>
    <name evidence="2" type="ordered locus">Rpic_2342</name>
</gene>
<evidence type="ECO:0000256" key="1">
    <source>
        <dbReference type="SAM" id="Phobius"/>
    </source>
</evidence>
<keyword evidence="1" id="KW-0472">Membrane</keyword>
<dbReference type="AlphaFoldDB" id="B2U8K0"/>
<sequence>MSHYRTRDYRTARTLNEAMGPYAQLNVEPARHSFRNWAWAIGVGIAVGAYLYLVVAIRASL</sequence>
<reference evidence="2" key="1">
    <citation type="submission" date="2008-05" db="EMBL/GenBank/DDBJ databases">
        <title>Complete sequence of chromosome1 of Ralstonia pickettii 12J.</title>
        <authorList>
            <consortium name="US DOE Joint Genome Institute"/>
            <person name="Lucas S."/>
            <person name="Copeland A."/>
            <person name="Lapidus A."/>
            <person name="Glavina del Rio T."/>
            <person name="Dalin E."/>
            <person name="Tice H."/>
            <person name="Bruce D."/>
            <person name="Goodwin L."/>
            <person name="Pitluck S."/>
            <person name="Meincke L."/>
            <person name="Brettin T."/>
            <person name="Detter J.C."/>
            <person name="Han C."/>
            <person name="Kuske C.R."/>
            <person name="Schmutz J."/>
            <person name="Larimer F."/>
            <person name="Land M."/>
            <person name="Hauser L."/>
            <person name="Kyrpides N."/>
            <person name="Mikhailova N."/>
            <person name="Marsh T."/>
            <person name="Richardson P."/>
        </authorList>
    </citation>
    <scope>NUCLEOTIDE SEQUENCE</scope>
    <source>
        <strain evidence="2">12J</strain>
    </source>
</reference>
<protein>
    <submittedName>
        <fullName evidence="2">Uncharacterized protein</fullName>
    </submittedName>
</protein>
<name>B2U8K0_RALPJ</name>
<keyword evidence="1" id="KW-0812">Transmembrane</keyword>